<organism evidence="2 3">
    <name type="scientific">Paraclostridium sordellii</name>
    <name type="common">Clostridium sordellii</name>
    <dbReference type="NCBI Taxonomy" id="1505"/>
    <lineage>
        <taxon>Bacteria</taxon>
        <taxon>Bacillati</taxon>
        <taxon>Bacillota</taxon>
        <taxon>Clostridia</taxon>
        <taxon>Peptostreptococcales</taxon>
        <taxon>Peptostreptococcaceae</taxon>
        <taxon>Paraclostridium</taxon>
    </lineage>
</organism>
<dbReference type="Pfam" id="PF04304">
    <property type="entry name" value="DUF454"/>
    <property type="match status" value="1"/>
</dbReference>
<dbReference type="PIRSF" id="PIRSF016789">
    <property type="entry name" value="DUF454"/>
    <property type="match status" value="1"/>
</dbReference>
<dbReference type="OrthoDB" id="5690292at2"/>
<evidence type="ECO:0000313" key="2">
    <source>
        <dbReference type="EMBL" id="CEQ03693.1"/>
    </source>
</evidence>
<feature type="transmembrane region" description="Helical" evidence="1">
    <location>
        <begin position="102"/>
        <end position="119"/>
    </location>
</feature>
<feature type="transmembrane region" description="Helical" evidence="1">
    <location>
        <begin position="7"/>
        <end position="29"/>
    </location>
</feature>
<dbReference type="Proteomes" id="UP000049127">
    <property type="component" value="Unassembled WGS sequence"/>
</dbReference>
<accession>A0A0C7G7G6</accession>
<dbReference type="EMBL" id="CEKZ01000003">
    <property type="protein sequence ID" value="CEQ03693.1"/>
    <property type="molecule type" value="Genomic_DNA"/>
</dbReference>
<name>A0A0C7G7G6_PARSO</name>
<keyword evidence="1" id="KW-1133">Transmembrane helix</keyword>
<reference evidence="2 3" key="1">
    <citation type="submission" date="2015-01" db="EMBL/GenBank/DDBJ databases">
        <authorList>
            <person name="Aslett A.Martin."/>
            <person name="De Silva Nishadi"/>
        </authorList>
    </citation>
    <scope>NUCLEOTIDE SEQUENCE [LARGE SCALE GENOMIC DNA]</scope>
    <source>
        <strain evidence="2 3">R28058</strain>
    </source>
</reference>
<keyword evidence="1" id="KW-0812">Transmembrane</keyword>
<keyword evidence="1" id="KW-0472">Membrane</keyword>
<dbReference type="PANTHER" id="PTHR35813:SF1">
    <property type="entry name" value="INNER MEMBRANE PROTEIN YBAN"/>
    <property type="match status" value="1"/>
</dbReference>
<dbReference type="RefSeq" id="WP_055333476.1">
    <property type="nucleotide sequence ID" value="NZ_CDNI01000003.1"/>
</dbReference>
<feature type="transmembrane region" description="Helical" evidence="1">
    <location>
        <begin position="78"/>
        <end position="95"/>
    </location>
</feature>
<dbReference type="GO" id="GO:0005886">
    <property type="term" value="C:plasma membrane"/>
    <property type="evidence" value="ECO:0007669"/>
    <property type="project" value="TreeGrafter"/>
</dbReference>
<protein>
    <submittedName>
        <fullName evidence="2">Putative membrane protein STY0526</fullName>
    </submittedName>
</protein>
<sequence>MGKIKKILFITIGLISLSIGSIGVILPVIPTTPFLLLASYCFVKGSDKFNEWFKSTNMYKKHLEGFVKSKAMTLKQKITILLFADIMLMFPIILIDSIHMRVFLLVLMLVKFYYFMFRIKTINPNKKEIKGIS</sequence>
<proteinExistence type="predicted"/>
<dbReference type="PANTHER" id="PTHR35813">
    <property type="entry name" value="INNER MEMBRANE PROTEIN YBAN"/>
    <property type="match status" value="1"/>
</dbReference>
<dbReference type="InterPro" id="IPR007401">
    <property type="entry name" value="DUF454"/>
</dbReference>
<evidence type="ECO:0000256" key="1">
    <source>
        <dbReference type="SAM" id="Phobius"/>
    </source>
</evidence>
<evidence type="ECO:0000313" key="3">
    <source>
        <dbReference type="Proteomes" id="UP000049127"/>
    </source>
</evidence>
<gene>
    <name evidence="2" type="primary">ybaN</name>
    <name evidence="2" type="ORF">R28058_14261</name>
</gene>
<dbReference type="AlphaFoldDB" id="A0A0C7G7G6"/>